<dbReference type="EMBL" id="LAZR01002138">
    <property type="protein sequence ID" value="KKN33939.1"/>
    <property type="molecule type" value="Genomic_DNA"/>
</dbReference>
<keyword evidence="1" id="KW-1133">Transmembrane helix</keyword>
<keyword evidence="1" id="KW-0812">Transmembrane</keyword>
<dbReference type="AlphaFoldDB" id="A0A0F9PUS1"/>
<protein>
    <submittedName>
        <fullName evidence="2">Uncharacterized protein</fullName>
    </submittedName>
</protein>
<feature type="transmembrane region" description="Helical" evidence="1">
    <location>
        <begin position="7"/>
        <end position="24"/>
    </location>
</feature>
<keyword evidence="1" id="KW-0472">Membrane</keyword>
<organism evidence="2">
    <name type="scientific">marine sediment metagenome</name>
    <dbReference type="NCBI Taxonomy" id="412755"/>
    <lineage>
        <taxon>unclassified sequences</taxon>
        <taxon>metagenomes</taxon>
        <taxon>ecological metagenomes</taxon>
    </lineage>
</organism>
<gene>
    <name evidence="2" type="ORF">LCGC14_0798570</name>
</gene>
<evidence type="ECO:0000256" key="1">
    <source>
        <dbReference type="SAM" id="Phobius"/>
    </source>
</evidence>
<accession>A0A0F9PUS1</accession>
<sequence>MQQIAELAPQLAVAFSILASIVWFQKQQGYAKAADLEELREKVEEIHETVVRIDERQKVAGR</sequence>
<reference evidence="2" key="1">
    <citation type="journal article" date="2015" name="Nature">
        <title>Complex archaea that bridge the gap between prokaryotes and eukaryotes.</title>
        <authorList>
            <person name="Spang A."/>
            <person name="Saw J.H."/>
            <person name="Jorgensen S.L."/>
            <person name="Zaremba-Niedzwiedzka K."/>
            <person name="Martijn J."/>
            <person name="Lind A.E."/>
            <person name="van Eijk R."/>
            <person name="Schleper C."/>
            <person name="Guy L."/>
            <person name="Ettema T.J."/>
        </authorList>
    </citation>
    <scope>NUCLEOTIDE SEQUENCE</scope>
</reference>
<proteinExistence type="predicted"/>
<comment type="caution">
    <text evidence="2">The sequence shown here is derived from an EMBL/GenBank/DDBJ whole genome shotgun (WGS) entry which is preliminary data.</text>
</comment>
<name>A0A0F9PUS1_9ZZZZ</name>
<evidence type="ECO:0000313" key="2">
    <source>
        <dbReference type="EMBL" id="KKN33939.1"/>
    </source>
</evidence>